<dbReference type="PANTHER" id="PTHR11439:SF440">
    <property type="entry name" value="INTEGRASE CATALYTIC DOMAIN-CONTAINING PROTEIN"/>
    <property type="match status" value="1"/>
</dbReference>
<organism evidence="1 2">
    <name type="scientific">Phytophthora megakarya</name>
    <dbReference type="NCBI Taxonomy" id="4795"/>
    <lineage>
        <taxon>Eukaryota</taxon>
        <taxon>Sar</taxon>
        <taxon>Stramenopiles</taxon>
        <taxon>Oomycota</taxon>
        <taxon>Peronosporomycetes</taxon>
        <taxon>Peronosporales</taxon>
        <taxon>Peronosporaceae</taxon>
        <taxon>Phytophthora</taxon>
    </lineage>
</organism>
<dbReference type="PANTHER" id="PTHR11439">
    <property type="entry name" value="GAG-POL-RELATED RETROTRANSPOSON"/>
    <property type="match status" value="1"/>
</dbReference>
<name>A0A225W4N0_9STRA</name>
<dbReference type="EMBL" id="NBNE01001975">
    <property type="protein sequence ID" value="OWZ11987.1"/>
    <property type="molecule type" value="Genomic_DNA"/>
</dbReference>
<gene>
    <name evidence="1" type="ORF">PHMEG_00014924</name>
</gene>
<dbReference type="OrthoDB" id="119838at2759"/>
<evidence type="ECO:0008006" key="3">
    <source>
        <dbReference type="Google" id="ProtNLM"/>
    </source>
</evidence>
<dbReference type="Proteomes" id="UP000198211">
    <property type="component" value="Unassembled WGS sequence"/>
</dbReference>
<dbReference type="CDD" id="cd09272">
    <property type="entry name" value="RNase_HI_RT_Ty1"/>
    <property type="match status" value="1"/>
</dbReference>
<protein>
    <recommendedName>
        <fullName evidence="3">Polyprotein</fullName>
    </recommendedName>
</protein>
<reference evidence="2" key="1">
    <citation type="submission" date="2017-03" db="EMBL/GenBank/DDBJ databases">
        <title>Phytopthora megakarya and P. palmivora, two closely related causual agents of cacao black pod achieved similar genome size and gene model numbers by different mechanisms.</title>
        <authorList>
            <person name="Ali S."/>
            <person name="Shao J."/>
            <person name="Larry D.J."/>
            <person name="Kronmiller B."/>
            <person name="Shen D."/>
            <person name="Strem M.D."/>
            <person name="Melnick R.L."/>
            <person name="Guiltinan M.J."/>
            <person name="Tyler B.M."/>
            <person name="Meinhardt L.W."/>
            <person name="Bailey B.A."/>
        </authorList>
    </citation>
    <scope>NUCLEOTIDE SEQUENCE [LARGE SCALE GENOMIC DNA]</scope>
    <source>
        <strain evidence="2">zdho120</strain>
    </source>
</reference>
<accession>A0A225W4N0</accession>
<sequence length="128" mass="14341">MIGNALVVLKSKFQRTFALSSAEADYMVLSLCTQEVLWTLTMLNHIGDEQREGTRAITLASKTGYHAWTKRVDIRNHFIRENVEDGTVKIGPIDTNNQLADMLTKALGMKILQYLQNASGVKTNVTEQ</sequence>
<comment type="caution">
    <text evidence="1">The sequence shown here is derived from an EMBL/GenBank/DDBJ whole genome shotgun (WGS) entry which is preliminary data.</text>
</comment>
<dbReference type="AlphaFoldDB" id="A0A225W4N0"/>
<dbReference type="STRING" id="4795.A0A225W4N0"/>
<keyword evidence="2" id="KW-1185">Reference proteome</keyword>
<proteinExistence type="predicted"/>
<evidence type="ECO:0000313" key="1">
    <source>
        <dbReference type="EMBL" id="OWZ11987.1"/>
    </source>
</evidence>
<evidence type="ECO:0000313" key="2">
    <source>
        <dbReference type="Proteomes" id="UP000198211"/>
    </source>
</evidence>